<dbReference type="RefSeq" id="XP_022322994.1">
    <property type="nucleotide sequence ID" value="XM_022467286.1"/>
</dbReference>
<accession>A0A8B8D631</accession>
<feature type="transmembrane region" description="Helical" evidence="9">
    <location>
        <begin position="98"/>
        <end position="118"/>
    </location>
</feature>
<feature type="transmembrane region" description="Helical" evidence="9">
    <location>
        <begin position="24"/>
        <end position="50"/>
    </location>
</feature>
<feature type="transmembrane region" description="Helical" evidence="9">
    <location>
        <begin position="62"/>
        <end position="86"/>
    </location>
</feature>
<feature type="transmembrane region" description="Helical" evidence="9">
    <location>
        <begin position="270"/>
        <end position="295"/>
    </location>
</feature>
<evidence type="ECO:0000256" key="7">
    <source>
        <dbReference type="ARBA" id="ARBA00023170"/>
    </source>
</evidence>
<dbReference type="InterPro" id="IPR017452">
    <property type="entry name" value="GPCR_Rhodpsn_7TM"/>
</dbReference>
<dbReference type="Proteomes" id="UP000694844">
    <property type="component" value="Chromosome 3"/>
</dbReference>
<evidence type="ECO:0000256" key="8">
    <source>
        <dbReference type="ARBA" id="ARBA00023224"/>
    </source>
</evidence>
<keyword evidence="4 9" id="KW-1133">Transmembrane helix</keyword>
<name>A0A8B8D631_CRAVI</name>
<proteinExistence type="predicted"/>
<dbReference type="GO" id="GO:0005886">
    <property type="term" value="C:plasma membrane"/>
    <property type="evidence" value="ECO:0007669"/>
    <property type="project" value="UniProtKB-SubCell"/>
</dbReference>
<protein>
    <submittedName>
        <fullName evidence="12">Trissin receptor-like</fullName>
    </submittedName>
</protein>
<feature type="domain" description="G-protein coupled receptors family 1 profile" evidence="10">
    <location>
        <begin position="42"/>
        <end position="292"/>
    </location>
</feature>
<dbReference type="InterPro" id="IPR050569">
    <property type="entry name" value="TAAR"/>
</dbReference>
<dbReference type="GeneID" id="111124434"/>
<keyword evidence="11" id="KW-1185">Reference proteome</keyword>
<dbReference type="GO" id="GO:0004930">
    <property type="term" value="F:G protein-coupled receptor activity"/>
    <property type="evidence" value="ECO:0007669"/>
    <property type="project" value="UniProtKB-KW"/>
</dbReference>
<dbReference type="AlphaFoldDB" id="A0A8B8D631"/>
<dbReference type="CDD" id="cd00637">
    <property type="entry name" value="7tm_classA_rhodopsin-like"/>
    <property type="match status" value="1"/>
</dbReference>
<evidence type="ECO:0000259" key="10">
    <source>
        <dbReference type="PROSITE" id="PS50262"/>
    </source>
</evidence>
<dbReference type="Gene3D" id="1.20.1070.10">
    <property type="entry name" value="Rhodopsin 7-helix transmembrane proteins"/>
    <property type="match status" value="1"/>
</dbReference>
<evidence type="ECO:0000256" key="1">
    <source>
        <dbReference type="ARBA" id="ARBA00004651"/>
    </source>
</evidence>
<dbReference type="KEGG" id="cvn:111124434"/>
<evidence type="ECO:0000256" key="2">
    <source>
        <dbReference type="ARBA" id="ARBA00022475"/>
    </source>
</evidence>
<evidence type="ECO:0000256" key="5">
    <source>
        <dbReference type="ARBA" id="ARBA00023040"/>
    </source>
</evidence>
<gene>
    <name evidence="12" type="primary">LOC111124434</name>
</gene>
<dbReference type="PRINTS" id="PR00237">
    <property type="entry name" value="GPCRRHODOPSN"/>
</dbReference>
<sequence length="337" mass="39011">MNSSSNWSFLANRSATPASEEESFFNAIVFLDAMSSVFLVFGNFFILSLIRKKRLLGRSTNVFIFSIAVADFLNGSIAIPTHIMFLYQRETIYLCKCFRFVSFLTKTVVPYTIVFMTVEKTMRILCPTREIVTVARCMFCTSLLWFFSSSFNIWSVVLFTAVPVLPPVAGEPELERTYKRCVLNQRFMALHQFFLLMDLFVLFLIPFTVVTSLLLVLVFKYFTILRERILTYFFVVKLLLALSFNVLITHTPYQVITFLENTSNVQSAELFFLSNLLTSVFFTRGIWNLVIYGYFKHYVCQKQNLASIRAGNCPPKTETLRLPIHQSRPSHTRQNII</sequence>
<dbReference type="InterPro" id="IPR000276">
    <property type="entry name" value="GPCR_Rhodpsn"/>
</dbReference>
<dbReference type="PANTHER" id="PTHR24249">
    <property type="entry name" value="HISTAMINE RECEPTOR-RELATED G-PROTEIN COUPLED RECEPTOR"/>
    <property type="match status" value="1"/>
</dbReference>
<keyword evidence="5" id="KW-0297">G-protein coupled receptor</keyword>
<keyword evidence="8" id="KW-0807">Transducer</keyword>
<feature type="transmembrane region" description="Helical" evidence="9">
    <location>
        <begin position="193"/>
        <end position="217"/>
    </location>
</feature>
<keyword evidence="2" id="KW-1003">Cell membrane</keyword>
<evidence type="ECO:0000256" key="6">
    <source>
        <dbReference type="ARBA" id="ARBA00023136"/>
    </source>
</evidence>
<keyword evidence="3 9" id="KW-0812">Transmembrane</keyword>
<dbReference type="PANTHER" id="PTHR24249:SF372">
    <property type="entry name" value="G-PROTEIN COUPLED RECEPTORS FAMILY 1 PROFILE DOMAIN-CONTAINING PROTEIN"/>
    <property type="match status" value="1"/>
</dbReference>
<dbReference type="PROSITE" id="PS50262">
    <property type="entry name" value="G_PROTEIN_RECEP_F1_2"/>
    <property type="match status" value="1"/>
</dbReference>
<evidence type="ECO:0000256" key="9">
    <source>
        <dbReference type="SAM" id="Phobius"/>
    </source>
</evidence>
<keyword evidence="6 9" id="KW-0472">Membrane</keyword>
<comment type="subcellular location">
    <subcellularLocation>
        <location evidence="1">Cell membrane</location>
        <topology evidence="1">Multi-pass membrane protein</topology>
    </subcellularLocation>
</comment>
<keyword evidence="7" id="KW-0675">Receptor</keyword>
<feature type="transmembrane region" description="Helical" evidence="9">
    <location>
        <begin position="229"/>
        <end position="250"/>
    </location>
</feature>
<evidence type="ECO:0000313" key="12">
    <source>
        <dbReference type="RefSeq" id="XP_022322994.1"/>
    </source>
</evidence>
<feature type="transmembrane region" description="Helical" evidence="9">
    <location>
        <begin position="139"/>
        <end position="162"/>
    </location>
</feature>
<evidence type="ECO:0000313" key="11">
    <source>
        <dbReference type="Proteomes" id="UP000694844"/>
    </source>
</evidence>
<dbReference type="Pfam" id="PF00001">
    <property type="entry name" value="7tm_1"/>
    <property type="match status" value="1"/>
</dbReference>
<evidence type="ECO:0000256" key="4">
    <source>
        <dbReference type="ARBA" id="ARBA00022989"/>
    </source>
</evidence>
<reference evidence="12" key="1">
    <citation type="submission" date="2025-08" db="UniProtKB">
        <authorList>
            <consortium name="RefSeq"/>
        </authorList>
    </citation>
    <scope>IDENTIFICATION</scope>
    <source>
        <tissue evidence="12">Whole sample</tissue>
    </source>
</reference>
<organism evidence="11 12">
    <name type="scientific">Crassostrea virginica</name>
    <name type="common">Eastern oyster</name>
    <dbReference type="NCBI Taxonomy" id="6565"/>
    <lineage>
        <taxon>Eukaryota</taxon>
        <taxon>Metazoa</taxon>
        <taxon>Spiralia</taxon>
        <taxon>Lophotrochozoa</taxon>
        <taxon>Mollusca</taxon>
        <taxon>Bivalvia</taxon>
        <taxon>Autobranchia</taxon>
        <taxon>Pteriomorphia</taxon>
        <taxon>Ostreida</taxon>
        <taxon>Ostreoidea</taxon>
        <taxon>Ostreidae</taxon>
        <taxon>Crassostrea</taxon>
    </lineage>
</organism>
<dbReference type="SUPFAM" id="SSF81321">
    <property type="entry name" value="Family A G protein-coupled receptor-like"/>
    <property type="match status" value="1"/>
</dbReference>
<dbReference type="OrthoDB" id="6143014at2759"/>
<evidence type="ECO:0000256" key="3">
    <source>
        <dbReference type="ARBA" id="ARBA00022692"/>
    </source>
</evidence>